<dbReference type="AlphaFoldDB" id="A0A967C965"/>
<dbReference type="EMBL" id="JAAQPH010000006">
    <property type="protein sequence ID" value="NIA68887.1"/>
    <property type="molecule type" value="Genomic_DNA"/>
</dbReference>
<dbReference type="InterPro" id="IPR029063">
    <property type="entry name" value="SAM-dependent_MTases_sf"/>
</dbReference>
<organism evidence="2 3">
    <name type="scientific">Pelagibius litoralis</name>
    <dbReference type="NCBI Taxonomy" id="374515"/>
    <lineage>
        <taxon>Bacteria</taxon>
        <taxon>Pseudomonadati</taxon>
        <taxon>Pseudomonadota</taxon>
        <taxon>Alphaproteobacteria</taxon>
        <taxon>Rhodospirillales</taxon>
        <taxon>Rhodovibrionaceae</taxon>
        <taxon>Pelagibius</taxon>
    </lineage>
</organism>
<keyword evidence="2" id="KW-0808">Transferase</keyword>
<keyword evidence="2" id="KW-0489">Methyltransferase</keyword>
<name>A0A967C965_9PROT</name>
<evidence type="ECO:0000313" key="2">
    <source>
        <dbReference type="EMBL" id="NIA68887.1"/>
    </source>
</evidence>
<sequence length="208" mass="22685">MLDLWHAQRLRGDPVPDTDSLAQRTVLHVGCGSWRPGALHAAYEGEGWREIRLDFNPSTKPDIVASMTDMSAVSTDSVDAIWNSHALEHLYRHEVPVALREFFRVLRPGGHVLMRMPDLQKAAALIVEKGPLSTAYTSPSGPITPLDILYGHGASIARGETGMAHKTGFTMESLAHHLTNAGFANVKATQKGFDLWARGEKPDPTATA</sequence>
<dbReference type="SUPFAM" id="SSF53335">
    <property type="entry name" value="S-adenosyl-L-methionine-dependent methyltransferases"/>
    <property type="match status" value="1"/>
</dbReference>
<evidence type="ECO:0000259" key="1">
    <source>
        <dbReference type="Pfam" id="PF08241"/>
    </source>
</evidence>
<dbReference type="Pfam" id="PF08241">
    <property type="entry name" value="Methyltransf_11"/>
    <property type="match status" value="1"/>
</dbReference>
<dbReference type="GO" id="GO:0008757">
    <property type="term" value="F:S-adenosylmethionine-dependent methyltransferase activity"/>
    <property type="evidence" value="ECO:0007669"/>
    <property type="project" value="InterPro"/>
</dbReference>
<dbReference type="Gene3D" id="3.40.50.150">
    <property type="entry name" value="Vaccinia Virus protein VP39"/>
    <property type="match status" value="1"/>
</dbReference>
<comment type="caution">
    <text evidence="2">The sequence shown here is derived from an EMBL/GenBank/DDBJ whole genome shotgun (WGS) entry which is preliminary data.</text>
</comment>
<reference evidence="2" key="1">
    <citation type="submission" date="2020-03" db="EMBL/GenBank/DDBJ databases">
        <title>Genome of Pelagibius litoralis DSM 21314T.</title>
        <authorList>
            <person name="Wang G."/>
        </authorList>
    </citation>
    <scope>NUCLEOTIDE SEQUENCE</scope>
    <source>
        <strain evidence="2">DSM 21314</strain>
    </source>
</reference>
<proteinExistence type="predicted"/>
<dbReference type="CDD" id="cd02440">
    <property type="entry name" value="AdoMet_MTases"/>
    <property type="match status" value="1"/>
</dbReference>
<gene>
    <name evidence="2" type="ORF">HBA54_09810</name>
</gene>
<dbReference type="InterPro" id="IPR013216">
    <property type="entry name" value="Methyltransf_11"/>
</dbReference>
<protein>
    <submittedName>
        <fullName evidence="2">Methyltransferase domain-containing protein</fullName>
    </submittedName>
</protein>
<accession>A0A967C965</accession>
<keyword evidence="3" id="KW-1185">Reference proteome</keyword>
<feature type="domain" description="Methyltransferase type 11" evidence="1">
    <location>
        <begin position="27"/>
        <end position="113"/>
    </location>
</feature>
<dbReference type="Proteomes" id="UP000761264">
    <property type="component" value="Unassembled WGS sequence"/>
</dbReference>
<evidence type="ECO:0000313" key="3">
    <source>
        <dbReference type="Proteomes" id="UP000761264"/>
    </source>
</evidence>
<dbReference type="GO" id="GO:0032259">
    <property type="term" value="P:methylation"/>
    <property type="evidence" value="ECO:0007669"/>
    <property type="project" value="UniProtKB-KW"/>
</dbReference>